<dbReference type="eggNOG" id="COG0649">
    <property type="taxonomic scope" value="Bacteria"/>
</dbReference>
<comment type="subcellular location">
    <subcellularLocation>
        <location evidence="2">Cell membrane</location>
        <topology evidence="2">Peripheral membrane protein</topology>
    </subcellularLocation>
</comment>
<comment type="function">
    <text evidence="1">NDH-1 shuttles electrons from NADH, via FMN and iron-sulfur (Fe-S) centers, to quinones in the respiratory chain. The immediate electron acceptor for the enzyme in this species is believed to be ubiquinone. Couples the redox reaction to proton translocation (for every two electrons transferred, four hydrogen ions are translocated across the cytoplasmic membrane), and thus conserves the redox energy in a proton gradient.</text>
</comment>
<dbReference type="PATRIC" id="fig|1049564.3.peg.725"/>
<dbReference type="PANTHER" id="PTHR11993">
    <property type="entry name" value="NADH-UBIQUINONE OXIDOREDUCTASE 49 KDA SUBUNIT"/>
    <property type="match status" value="1"/>
</dbReference>
<feature type="domain" description="NADH-quinone oxidoreductase subunit D" evidence="9">
    <location>
        <begin position="132"/>
        <end position="271"/>
    </location>
</feature>
<dbReference type="InterPro" id="IPR001135">
    <property type="entry name" value="NADH_Q_OxRdtase_suD"/>
</dbReference>
<dbReference type="GO" id="GO:0051287">
    <property type="term" value="F:NAD binding"/>
    <property type="evidence" value="ECO:0007669"/>
    <property type="project" value="InterPro"/>
</dbReference>
<dbReference type="Pfam" id="PF00346">
    <property type="entry name" value="Complex1_49kDa"/>
    <property type="match status" value="1"/>
</dbReference>
<evidence type="ECO:0000313" key="10">
    <source>
        <dbReference type="EMBL" id="EGW55321.1"/>
    </source>
</evidence>
<sequence>MRPENYQAISQPPSNEYELNFGPNHPGIEGNYALKVKLHGDKVIEAKADGGYLHRGFEKLMEQRLWIQNIALVPRICVPDPSPMEVCYSMAVEDLCGLEVPERAQWIRVMQLELSRIAAHLFTFGGHAATTGMYSTMYWGVADRDLLLDLFEEFTGGRVYSIYNIPGGVRRELPTGFLKRLADTLDYIESRLPDYDNLFFTNQVFVQRAKGVGVMSQEQALEWGVTGPNLRATGLAFDVRRDDPYLIYDQIDFEIPTQDAGDAWARTLVRRAAPSCSRASASCARWLRRCLTSKGRSVRRFPIPWRGTCRRGRPTAGSNPPRVSSATSWSPMAALNPTGCMCVGHHPCMRCRCWKNSLWARVSRTWHRPCSRWTPVHRRSTADVRHRL</sequence>
<dbReference type="Proteomes" id="UP000005167">
    <property type="component" value="Unassembled WGS sequence"/>
</dbReference>
<evidence type="ECO:0000256" key="7">
    <source>
        <dbReference type="ARBA" id="ARBA00023027"/>
    </source>
</evidence>
<dbReference type="InterPro" id="IPR029014">
    <property type="entry name" value="NiFe-Hase_large"/>
</dbReference>
<dbReference type="GO" id="GO:0016651">
    <property type="term" value="F:oxidoreductase activity, acting on NAD(P)H"/>
    <property type="evidence" value="ECO:0007669"/>
    <property type="project" value="InterPro"/>
</dbReference>
<keyword evidence="11" id="KW-1185">Reference proteome</keyword>
<evidence type="ECO:0000256" key="5">
    <source>
        <dbReference type="ARBA" id="ARBA00022719"/>
    </source>
</evidence>
<comment type="caution">
    <text evidence="10">The sequence shown here is derived from an EMBL/GenBank/DDBJ whole genome shotgun (WGS) entry which is preliminary data.</text>
</comment>
<dbReference type="Gene3D" id="1.10.645.10">
    <property type="entry name" value="Cytochrome-c3 Hydrogenase, chain B"/>
    <property type="match status" value="1"/>
</dbReference>
<gene>
    <name evidence="10" type="primary">nuoD1</name>
    <name evidence="10" type="ORF">TevJSym_ad00550</name>
</gene>
<accession>G2FCU1</accession>
<dbReference type="EMBL" id="AFZB01000004">
    <property type="protein sequence ID" value="EGW55321.1"/>
    <property type="molecule type" value="Genomic_DNA"/>
</dbReference>
<organism evidence="10 11">
    <name type="scientific">endosymbiont of Tevnia jerichonana</name>
    <name type="common">vent Tica</name>
    <dbReference type="NCBI Taxonomy" id="1049564"/>
    <lineage>
        <taxon>Bacteria</taxon>
        <taxon>Pseudomonadati</taxon>
        <taxon>Pseudomonadota</taxon>
        <taxon>Gammaproteobacteria</taxon>
        <taxon>sulfur-oxidizing symbionts</taxon>
    </lineage>
</organism>
<dbReference type="InterPro" id="IPR014029">
    <property type="entry name" value="NADH_UbQ_OxRdtase_49kDa_CS"/>
</dbReference>
<proteinExistence type="inferred from homology"/>
<dbReference type="EC" id="1.6.5.11" evidence="10"/>
<protein>
    <submittedName>
        <fullName evidence="10">NADH-quinone oxidoreductase subunit D</fullName>
        <ecNumber evidence="10">1.6.5.11</ecNumber>
    </submittedName>
</protein>
<dbReference type="AlphaFoldDB" id="G2FCU1"/>
<keyword evidence="7 8" id="KW-0520">NAD</keyword>
<evidence type="ECO:0000256" key="4">
    <source>
        <dbReference type="ARBA" id="ARBA00022448"/>
    </source>
</evidence>
<evidence type="ECO:0000313" key="11">
    <source>
        <dbReference type="Proteomes" id="UP000005167"/>
    </source>
</evidence>
<comment type="similarity">
    <text evidence="3 8">Belongs to the complex I 49 kDa subunit family.</text>
</comment>
<evidence type="ECO:0000256" key="1">
    <source>
        <dbReference type="ARBA" id="ARBA00002378"/>
    </source>
</evidence>
<dbReference type="InterPro" id="IPR022885">
    <property type="entry name" value="NDH1_su_D/H"/>
</dbReference>
<dbReference type="GO" id="GO:0005886">
    <property type="term" value="C:plasma membrane"/>
    <property type="evidence" value="ECO:0007669"/>
    <property type="project" value="UniProtKB-SubCell"/>
</dbReference>
<dbReference type="PANTHER" id="PTHR11993:SF10">
    <property type="entry name" value="NADH DEHYDROGENASE [UBIQUINONE] IRON-SULFUR PROTEIN 2, MITOCHONDRIAL"/>
    <property type="match status" value="1"/>
</dbReference>
<evidence type="ECO:0000256" key="2">
    <source>
        <dbReference type="ARBA" id="ARBA00004202"/>
    </source>
</evidence>
<reference evidence="10 11" key="1">
    <citation type="journal article" date="2011" name="ISME J.">
        <title>The endosymbionts of the deep-sea tubeworms Riftia pachyptila and Tevnia jerichonana share an identical physiology as revealed by proteogenomic analyses.</title>
        <authorList>
            <person name="Gardebrecht A."/>
            <person name="Markert S."/>
            <person name="Felbeck H."/>
            <person name="Thuermer A."/>
            <person name="Albrecht D."/>
            <person name="Wollherr A."/>
            <person name="Kabisch J."/>
            <person name="Lehmann R."/>
            <person name="Daniel R."/>
            <person name="Liesegang H."/>
            <person name="Hecker M."/>
            <person name="Sievert S.M."/>
            <person name="Schweder T."/>
        </authorList>
    </citation>
    <scope>NUCLEOTIDE SEQUENCE [LARGE SCALE GENOMIC DNA]</scope>
</reference>
<keyword evidence="5" id="KW-0874">Quinone</keyword>
<dbReference type="GO" id="GO:0048038">
    <property type="term" value="F:quinone binding"/>
    <property type="evidence" value="ECO:0007669"/>
    <property type="project" value="UniProtKB-KW"/>
</dbReference>
<evidence type="ECO:0000256" key="6">
    <source>
        <dbReference type="ARBA" id="ARBA00022967"/>
    </source>
</evidence>
<keyword evidence="10" id="KW-0560">Oxidoreductase</keyword>
<evidence type="ECO:0000256" key="8">
    <source>
        <dbReference type="RuleBase" id="RU003685"/>
    </source>
</evidence>
<name>G2FCU1_9GAMM</name>
<keyword evidence="6 8" id="KW-1278">Translocase</keyword>
<evidence type="ECO:0000259" key="9">
    <source>
        <dbReference type="Pfam" id="PF00346"/>
    </source>
</evidence>
<evidence type="ECO:0000256" key="3">
    <source>
        <dbReference type="ARBA" id="ARBA00005769"/>
    </source>
</evidence>
<dbReference type="PROSITE" id="PS00535">
    <property type="entry name" value="COMPLEX1_49K"/>
    <property type="match status" value="1"/>
</dbReference>
<dbReference type="SUPFAM" id="SSF56762">
    <property type="entry name" value="HydB/Nqo4-like"/>
    <property type="match status" value="1"/>
</dbReference>
<keyword evidence="4 8" id="KW-0813">Transport</keyword>